<dbReference type="OrthoDB" id="422086at2759"/>
<sequence>MMDADDTWKVVLSALSSYLFYRAYNPPHPPMDAKKRDKQVKGAFTSNTSQYFSIMKSHLQLLLGVAEISLIFAKNYPSSSLSTLARSLFLFRNGNPANLHLSTAHVIGGILIIIGGSMRLWAMYTLGRLFSFQVGIQQGHHLITSGPYSIVRHPSYMGMQITHVGYLLWHLSAGSWVRESGLMNSIPGLLVVVAYVAFIVGSAYAITISRMNQEDKMIREGFGKEWEDWAKRVPYKTMPGIY</sequence>
<dbReference type="AlphaFoldDB" id="A0A409YDR8"/>
<comment type="caution">
    <text evidence="5">Lacks conserved residue(s) required for the propagation of feature annotation.</text>
</comment>
<evidence type="ECO:0000256" key="1">
    <source>
        <dbReference type="ARBA" id="ARBA00004141"/>
    </source>
</evidence>
<evidence type="ECO:0000256" key="2">
    <source>
        <dbReference type="ARBA" id="ARBA00022692"/>
    </source>
</evidence>
<keyword evidence="2 5" id="KW-0812">Transmembrane</keyword>
<accession>A0A409YDR8</accession>
<keyword evidence="5" id="KW-0256">Endoplasmic reticulum</keyword>
<reference evidence="6 7" key="1">
    <citation type="journal article" date="2018" name="Evol. Lett.">
        <title>Horizontal gene cluster transfer increased hallucinogenic mushroom diversity.</title>
        <authorList>
            <person name="Reynolds H.T."/>
            <person name="Vijayakumar V."/>
            <person name="Gluck-Thaler E."/>
            <person name="Korotkin H.B."/>
            <person name="Matheny P.B."/>
            <person name="Slot J.C."/>
        </authorList>
    </citation>
    <scope>NUCLEOTIDE SEQUENCE [LARGE SCALE GENOMIC DNA]</scope>
    <source>
        <strain evidence="6 7">2629</strain>
    </source>
</reference>
<dbReference type="GO" id="GO:0032259">
    <property type="term" value="P:methylation"/>
    <property type="evidence" value="ECO:0007669"/>
    <property type="project" value="UniProtKB-KW"/>
</dbReference>
<feature type="transmembrane region" description="Helical" evidence="5">
    <location>
        <begin position="189"/>
        <end position="209"/>
    </location>
</feature>
<proteinExistence type="inferred from homology"/>
<evidence type="ECO:0000313" key="7">
    <source>
        <dbReference type="Proteomes" id="UP000284842"/>
    </source>
</evidence>
<keyword evidence="5" id="KW-0949">S-adenosyl-L-methionine</keyword>
<dbReference type="InterPro" id="IPR007269">
    <property type="entry name" value="ICMT_MeTrfase"/>
</dbReference>
<dbReference type="Gene3D" id="1.20.120.1630">
    <property type="match status" value="1"/>
</dbReference>
<keyword evidence="7" id="KW-1185">Reference proteome</keyword>
<feature type="transmembrane region" description="Helical" evidence="5">
    <location>
        <begin position="97"/>
        <end position="122"/>
    </location>
</feature>
<gene>
    <name evidence="6" type="ORF">CVT24_006123</name>
</gene>
<evidence type="ECO:0000256" key="3">
    <source>
        <dbReference type="ARBA" id="ARBA00022989"/>
    </source>
</evidence>
<comment type="caution">
    <text evidence="6">The sequence shown here is derived from an EMBL/GenBank/DDBJ whole genome shotgun (WGS) entry which is preliminary data.</text>
</comment>
<evidence type="ECO:0000256" key="4">
    <source>
        <dbReference type="ARBA" id="ARBA00023136"/>
    </source>
</evidence>
<comment type="similarity">
    <text evidence="5">Belongs to the class VI-like SAM-binding methyltransferase superfamily. Isoprenylcysteine carboxyl methyltransferase family.</text>
</comment>
<keyword evidence="4 5" id="KW-0472">Membrane</keyword>
<dbReference type="GO" id="GO:0005789">
    <property type="term" value="C:endoplasmic reticulum membrane"/>
    <property type="evidence" value="ECO:0007669"/>
    <property type="project" value="UniProtKB-SubCell"/>
</dbReference>
<keyword evidence="5" id="KW-0808">Transferase</keyword>
<name>A0A409YDR8_9AGAR</name>
<dbReference type="InParanoid" id="A0A409YDR8"/>
<keyword evidence="5" id="KW-0489">Methyltransferase</keyword>
<organism evidence="6 7">
    <name type="scientific">Panaeolus cyanescens</name>
    <dbReference type="NCBI Taxonomy" id="181874"/>
    <lineage>
        <taxon>Eukaryota</taxon>
        <taxon>Fungi</taxon>
        <taxon>Dikarya</taxon>
        <taxon>Basidiomycota</taxon>
        <taxon>Agaricomycotina</taxon>
        <taxon>Agaricomycetes</taxon>
        <taxon>Agaricomycetidae</taxon>
        <taxon>Agaricales</taxon>
        <taxon>Agaricineae</taxon>
        <taxon>Galeropsidaceae</taxon>
        <taxon>Panaeolus</taxon>
    </lineage>
</organism>
<protein>
    <recommendedName>
        <fullName evidence="5">Protein-S-isoprenylcysteine O-methyltransferase</fullName>
        <ecNumber evidence="5">2.1.1.100</ecNumber>
    </recommendedName>
</protein>
<dbReference type="STRING" id="181874.A0A409YDR8"/>
<dbReference type="PANTHER" id="PTHR12714">
    <property type="entry name" value="PROTEIN-S ISOPRENYLCYSTEINE O-METHYLTRANSFERASE"/>
    <property type="match status" value="1"/>
</dbReference>
<evidence type="ECO:0000256" key="5">
    <source>
        <dbReference type="RuleBase" id="RU362022"/>
    </source>
</evidence>
<dbReference type="PANTHER" id="PTHR12714:SF9">
    <property type="entry name" value="PROTEIN-S-ISOPRENYLCYSTEINE O-METHYLTRANSFERASE"/>
    <property type="match status" value="1"/>
</dbReference>
<dbReference type="GO" id="GO:0004671">
    <property type="term" value="F:protein C-terminal S-isoprenylcysteine carboxyl O-methyltransferase activity"/>
    <property type="evidence" value="ECO:0007669"/>
    <property type="project" value="UniProtKB-EC"/>
</dbReference>
<dbReference type="EMBL" id="NHTK01001269">
    <property type="protein sequence ID" value="PPR01156.1"/>
    <property type="molecule type" value="Genomic_DNA"/>
</dbReference>
<evidence type="ECO:0000313" key="6">
    <source>
        <dbReference type="EMBL" id="PPR01156.1"/>
    </source>
</evidence>
<dbReference type="Proteomes" id="UP000284842">
    <property type="component" value="Unassembled WGS sequence"/>
</dbReference>
<comment type="catalytic activity">
    <reaction evidence="5">
        <text>[protein]-C-terminal S-[(2E,6E)-farnesyl]-L-cysteine + S-adenosyl-L-methionine = [protein]-C-terminal S-[(2E,6E)-farnesyl]-L-cysteine methyl ester + S-adenosyl-L-homocysteine</text>
        <dbReference type="Rhea" id="RHEA:21672"/>
        <dbReference type="Rhea" id="RHEA-COMP:12125"/>
        <dbReference type="Rhea" id="RHEA-COMP:12126"/>
        <dbReference type="ChEBI" id="CHEBI:57856"/>
        <dbReference type="ChEBI" id="CHEBI:59789"/>
        <dbReference type="ChEBI" id="CHEBI:90510"/>
        <dbReference type="ChEBI" id="CHEBI:90511"/>
        <dbReference type="EC" id="2.1.1.100"/>
    </reaction>
</comment>
<comment type="subcellular location">
    <subcellularLocation>
        <location evidence="5">Endoplasmic reticulum membrane</location>
        <topology evidence="5">Multi-pass membrane protein</topology>
    </subcellularLocation>
    <subcellularLocation>
        <location evidence="1">Membrane</location>
        <topology evidence="1">Multi-pass membrane protein</topology>
    </subcellularLocation>
</comment>
<dbReference type="Pfam" id="PF04140">
    <property type="entry name" value="ICMT"/>
    <property type="match status" value="1"/>
</dbReference>
<dbReference type="EC" id="2.1.1.100" evidence="5"/>
<keyword evidence="3 5" id="KW-1133">Transmembrane helix</keyword>